<gene>
    <name evidence="2" type="ORF">SH580_20810</name>
</gene>
<protein>
    <submittedName>
        <fullName evidence="2">Integrase core domain-containing protein</fullName>
    </submittedName>
</protein>
<feature type="domain" description="Integrase catalytic" evidence="1">
    <location>
        <begin position="165"/>
        <end position="331"/>
    </location>
</feature>
<dbReference type="PANTHER" id="PTHR46889">
    <property type="entry name" value="TRANSPOSASE INSF FOR INSERTION SEQUENCE IS3B-RELATED"/>
    <property type="match status" value="1"/>
</dbReference>
<dbReference type="Gene3D" id="3.30.420.10">
    <property type="entry name" value="Ribonuclease H-like superfamily/Ribonuclease H"/>
    <property type="match status" value="1"/>
</dbReference>
<dbReference type="PANTHER" id="PTHR46889:SF4">
    <property type="entry name" value="TRANSPOSASE INSO FOR INSERTION SEQUENCE ELEMENT IS911B-RELATED"/>
    <property type="match status" value="1"/>
</dbReference>
<dbReference type="InterPro" id="IPR036397">
    <property type="entry name" value="RNaseH_sf"/>
</dbReference>
<dbReference type="SUPFAM" id="SSF53098">
    <property type="entry name" value="Ribonuclease H-like"/>
    <property type="match status" value="1"/>
</dbReference>
<keyword evidence="3" id="KW-1185">Reference proteome</keyword>
<dbReference type="Pfam" id="PF13683">
    <property type="entry name" value="rve_3"/>
    <property type="match status" value="1"/>
</dbReference>
<organism evidence="2 3">
    <name type="scientific">Coraliomargarita algicola</name>
    <dbReference type="NCBI Taxonomy" id="3092156"/>
    <lineage>
        <taxon>Bacteria</taxon>
        <taxon>Pseudomonadati</taxon>
        <taxon>Verrucomicrobiota</taxon>
        <taxon>Opitutia</taxon>
        <taxon>Puniceicoccales</taxon>
        <taxon>Coraliomargaritaceae</taxon>
        <taxon>Coraliomargarita</taxon>
    </lineage>
</organism>
<dbReference type="PROSITE" id="PS50994">
    <property type="entry name" value="INTEGRASE"/>
    <property type="match status" value="1"/>
</dbReference>
<proteinExistence type="predicted"/>
<dbReference type="InterPro" id="IPR050900">
    <property type="entry name" value="Transposase_IS3/IS150/IS904"/>
</dbReference>
<dbReference type="Proteomes" id="UP001324993">
    <property type="component" value="Chromosome"/>
</dbReference>
<evidence type="ECO:0000259" key="1">
    <source>
        <dbReference type="PROSITE" id="PS50994"/>
    </source>
</evidence>
<dbReference type="InterPro" id="IPR001584">
    <property type="entry name" value="Integrase_cat-core"/>
</dbReference>
<evidence type="ECO:0000313" key="3">
    <source>
        <dbReference type="Proteomes" id="UP001324993"/>
    </source>
</evidence>
<dbReference type="InterPro" id="IPR012337">
    <property type="entry name" value="RNaseH-like_sf"/>
</dbReference>
<evidence type="ECO:0000313" key="2">
    <source>
        <dbReference type="EMBL" id="WPJ95861.1"/>
    </source>
</evidence>
<accession>A0ABZ0RI42</accession>
<sequence>MTIFLATLAGWLNRRQLDVINYLHAENEILKEQLEKKDVKLALSNTQRRKLAKCGKKLGRKGLMQYASIVTPDRILYWHRKLVALKYTAKRKIQTDRQKEMETIREFCIKFAEENASWGYGRIQGALSNLGYEVSETTVGNILRAAGIPPSEERMKKSTWKQFVRSHMATMCVADFLTTEVWTMRGLVRYHTLFVMNLAKRKVQIAQISCQMNGQVMAQVARNLTDSEDGFLDKMEYFVCDNDPLFTNEFCETLETSGVKVIKTRVATPEQNGYAERFVKSLKEECLDRMIFFGERSLRKAINEYVEHYHHERNHQGLDNLIPFPYASETKGRSGSVVKFERLGGLLNYYHRENGEEERLAG</sequence>
<name>A0ABZ0RI42_9BACT</name>
<reference evidence="2 3" key="1">
    <citation type="submission" date="2023-11" db="EMBL/GenBank/DDBJ databases">
        <title>Coraliomargarita sp. nov., isolated from marine algae.</title>
        <authorList>
            <person name="Lee J.K."/>
            <person name="Baek J.H."/>
            <person name="Kim J.M."/>
            <person name="Choi D.G."/>
            <person name="Jeon C.O."/>
        </authorList>
    </citation>
    <scope>NUCLEOTIDE SEQUENCE [LARGE SCALE GENOMIC DNA]</scope>
    <source>
        <strain evidence="2 3">J2-16</strain>
    </source>
</reference>
<dbReference type="EMBL" id="CP138858">
    <property type="protein sequence ID" value="WPJ95861.1"/>
    <property type="molecule type" value="Genomic_DNA"/>
</dbReference>
<dbReference type="RefSeq" id="WP_319832737.1">
    <property type="nucleotide sequence ID" value="NZ_CP138858.1"/>
</dbReference>